<evidence type="ECO:0000256" key="1">
    <source>
        <dbReference type="SAM" id="MobiDB-lite"/>
    </source>
</evidence>
<organism evidence="2 3">
    <name type="scientific">Sorangium cellulosum</name>
    <name type="common">Polyangium cellulosum</name>
    <dbReference type="NCBI Taxonomy" id="56"/>
    <lineage>
        <taxon>Bacteria</taxon>
        <taxon>Pseudomonadati</taxon>
        <taxon>Myxococcota</taxon>
        <taxon>Polyangia</taxon>
        <taxon>Polyangiales</taxon>
        <taxon>Polyangiaceae</taxon>
        <taxon>Sorangium</taxon>
    </lineage>
</organism>
<dbReference type="SUPFAM" id="SSF101898">
    <property type="entry name" value="NHL repeat"/>
    <property type="match status" value="2"/>
</dbReference>
<comment type="caution">
    <text evidence="2">The sequence shown here is derived from an EMBL/GenBank/DDBJ whole genome shotgun (WGS) entry which is preliminary data.</text>
</comment>
<feature type="compositionally biased region" description="Gly residues" evidence="1">
    <location>
        <begin position="442"/>
        <end position="457"/>
    </location>
</feature>
<feature type="region of interest" description="Disordered" evidence="1">
    <location>
        <begin position="434"/>
        <end position="457"/>
    </location>
</feature>
<evidence type="ECO:0000313" key="2">
    <source>
        <dbReference type="EMBL" id="KYF82239.1"/>
    </source>
</evidence>
<protein>
    <submittedName>
        <fullName evidence="2">Uncharacterized protein</fullName>
    </submittedName>
</protein>
<dbReference type="InterPro" id="IPR052918">
    <property type="entry name" value="Motility_Chemotaxis_Reg"/>
</dbReference>
<dbReference type="AlphaFoldDB" id="A0A150RPM3"/>
<gene>
    <name evidence="2" type="ORF">BE17_14220</name>
</gene>
<dbReference type="EMBL" id="JEMB01002286">
    <property type="protein sequence ID" value="KYF82239.1"/>
    <property type="molecule type" value="Genomic_DNA"/>
</dbReference>
<dbReference type="Proteomes" id="UP000075635">
    <property type="component" value="Unassembled WGS sequence"/>
</dbReference>
<sequence length="918" mass="92856">MACYSGPVGTRGVGRCLAGVQTCHPSGLGYGPCTGDVLPVQEVCDTPEDESCDGDPHCPLPPAWARGFGSPGLDEGEGIASDAAGNTYVIGSFSGTVDFGAGPLTSTGFEDVFLLKFDPSGALIWSKRFGTLHRELGGAVAVDVNGDVVIAGRYDAGPFAESAGSSGLRFGGCPLFGPVSYSAIFAVKLDADGNHVWSTGFDPSPGGDSPGYFVHQIALDALGDVYIAYEVRQGMALMKLDPAGGFLWKRTLDGSFAHAGITLDSVGDVVAVHSRSFEFGEPSVLGISKLSPSGDLLWRYQMSGPPFENLYARSVVVNSADEIFATVEDTGAEGDPHVLIKLDADGQHVFTRPVQGARIAVDPADNLFVAGPGLTKLDADGDELWAVDFAADSADITVAPSGAVAVTGSVSRSVDFGTGPIAFEGGRDIYVAAFDPPASGSDDGGAGGSGGGGGEGPAGSCVPGSVIACYSGPAENVGIGRCVAGTQTCRPDGLGYGPCTGEVTPADEVCATPEDESCDGEPSCPVLAPWARGHGDTGDEEGLAIAHDAMGNTYVAGTFEGTVDFGAGPLTSTTPTSPDSFLIKLDPSGAVLWSKRFEDRPSAMTVDGNGDVWLAGSYVGFYPATGFGQCLGPFFDETAERAAFLVKLDRDGDPIWAQGPIAGRGPGDNPSGVVYPEQVAVDALGNAYLAYLAEVPVTETTAVFVAKLSPAGEVLWNLPVALSATPVEHADLAVDGAGNVLVVSAPGPAGAQLTVTKLAPTGAVIWDRPFAPDPSMPPGGIEGDAAWSVAINAADEVLVAGISDGTLDLGGGVLPAGPVLVKLDAAGAHVFSASVPFGHRLALDPAGNIVVAGSGLAKLDASGAELWALSVEATVNDVAVSPNGTIALTGAARAPVDFGTGPISYTAGADIFIATLAP</sequence>
<accession>A0A150RPM3</accession>
<name>A0A150RPM3_SORCE</name>
<evidence type="ECO:0000313" key="3">
    <source>
        <dbReference type="Proteomes" id="UP000075635"/>
    </source>
</evidence>
<dbReference type="Gene3D" id="2.120.10.30">
    <property type="entry name" value="TolB, C-terminal domain"/>
    <property type="match status" value="2"/>
</dbReference>
<proteinExistence type="predicted"/>
<dbReference type="InterPro" id="IPR011042">
    <property type="entry name" value="6-blade_b-propeller_TolB-like"/>
</dbReference>
<dbReference type="PANTHER" id="PTHR35580:SF1">
    <property type="entry name" value="PHYTASE-LIKE DOMAIN-CONTAINING PROTEIN"/>
    <property type="match status" value="1"/>
</dbReference>
<dbReference type="PANTHER" id="PTHR35580">
    <property type="entry name" value="CELL SURFACE GLYCOPROTEIN (S-LAYER PROTEIN)-LIKE PROTEIN"/>
    <property type="match status" value="1"/>
</dbReference>
<reference evidence="2 3" key="1">
    <citation type="submission" date="2014-02" db="EMBL/GenBank/DDBJ databases">
        <title>The small core and large imbalanced accessory genome model reveals a collaborative survival strategy of Sorangium cellulosum strains in nature.</title>
        <authorList>
            <person name="Han K."/>
            <person name="Peng R."/>
            <person name="Blom J."/>
            <person name="Li Y.-Z."/>
        </authorList>
    </citation>
    <scope>NUCLEOTIDE SEQUENCE [LARGE SCALE GENOMIC DNA]</scope>
    <source>
        <strain evidence="2 3">So0011-07</strain>
    </source>
</reference>